<dbReference type="PANTHER" id="PTHR13802:SF65">
    <property type="entry name" value="NIDOGEN"/>
    <property type="match status" value="1"/>
</dbReference>
<evidence type="ECO:0000259" key="2">
    <source>
        <dbReference type="SMART" id="SM00539"/>
    </source>
</evidence>
<feature type="chain" id="PRO_5045110549" evidence="1">
    <location>
        <begin position="30"/>
        <end position="407"/>
    </location>
</feature>
<gene>
    <name evidence="3" type="ORF">MW290_31470</name>
</gene>
<dbReference type="InterPro" id="IPR051495">
    <property type="entry name" value="Epithelial_Barrier/Signaling"/>
</dbReference>
<proteinExistence type="predicted"/>
<feature type="signal peptide" evidence="1">
    <location>
        <begin position="1"/>
        <end position="29"/>
    </location>
</feature>
<evidence type="ECO:0000313" key="4">
    <source>
        <dbReference type="Proteomes" id="UP001056201"/>
    </source>
</evidence>
<evidence type="ECO:0000256" key="1">
    <source>
        <dbReference type="SAM" id="SignalP"/>
    </source>
</evidence>
<dbReference type="InterPro" id="IPR003886">
    <property type="entry name" value="NIDO_dom"/>
</dbReference>
<dbReference type="PANTHER" id="PTHR13802">
    <property type="entry name" value="MUCIN 4-RELATED"/>
    <property type="match status" value="1"/>
</dbReference>
<name>A0ABY4SGC0_AQUTE</name>
<reference evidence="3" key="1">
    <citation type="submission" date="2022-05" db="EMBL/GenBank/DDBJ databases">
        <title>An RpoN-dependent PEP-CTERM gene is involved in floc formation of an Aquincola tertiaricarbonis strain.</title>
        <authorList>
            <person name="Qiu D."/>
            <person name="Xia M."/>
        </authorList>
    </citation>
    <scope>NUCLEOTIDE SEQUENCE</scope>
    <source>
        <strain evidence="3">RN12</strain>
    </source>
</reference>
<dbReference type="Pfam" id="PF06119">
    <property type="entry name" value="NIDO"/>
    <property type="match status" value="2"/>
</dbReference>
<evidence type="ECO:0000313" key="3">
    <source>
        <dbReference type="EMBL" id="URI10056.1"/>
    </source>
</evidence>
<dbReference type="Pfam" id="PF07589">
    <property type="entry name" value="PEP-CTERM"/>
    <property type="match status" value="1"/>
</dbReference>
<dbReference type="Proteomes" id="UP001056201">
    <property type="component" value="Chromosome 2"/>
</dbReference>
<feature type="domain" description="NIDO" evidence="2">
    <location>
        <begin position="106"/>
        <end position="241"/>
    </location>
</feature>
<accession>A0ABY4SGC0</accession>
<organism evidence="3 4">
    <name type="scientific">Aquincola tertiaricarbonis</name>
    <dbReference type="NCBI Taxonomy" id="391953"/>
    <lineage>
        <taxon>Bacteria</taxon>
        <taxon>Pseudomonadati</taxon>
        <taxon>Pseudomonadota</taxon>
        <taxon>Betaproteobacteria</taxon>
        <taxon>Burkholderiales</taxon>
        <taxon>Sphaerotilaceae</taxon>
        <taxon>Aquincola</taxon>
    </lineage>
</organism>
<dbReference type="SMART" id="SM00539">
    <property type="entry name" value="NIDO"/>
    <property type="match status" value="1"/>
</dbReference>
<protein>
    <submittedName>
        <fullName evidence="3">PEP-CTERM sorting domain-containing protein</fullName>
    </submittedName>
</protein>
<dbReference type="NCBIfam" id="TIGR02595">
    <property type="entry name" value="PEP_CTERM"/>
    <property type="match status" value="1"/>
</dbReference>
<sequence>MSFTRTRHRLSCLAAAALLSTLAMPASHAASLLDGFGGVAGFGELAMLANDDESSSLLNLPFSLNFFGNVFNSFYVNNNGNITFNSPLPDYTPNPFPVSDQPMIAPWWADVDTRGAAASLGGNAVYVASPNANTVVVTWHNVGYYSSHTDKLNNFQLVLRNRADTGAGNFDFDFRYQQLQWTTGDVSDNIAAQAGYDDGTGRNYYTLPASRTEGVLNLVSQSNVSADTPGLWTFAVRNGDTPGLSPSNPLMPVVVDGSFRFNFNVQLNQRVWIDPVVATGYDYVLDAGSPSFATLTIRDAIGDGSYDLWLWNGTQFVDSGTDLHAGEEYTFAAGTTRFSLRGIETDAALNPDDPTAFVVGLTFSSAGTVGLTQTPLTVAVPEPSTYALMLGGLGLVAGIARRRRQTA</sequence>
<keyword evidence="1" id="KW-0732">Signal</keyword>
<dbReference type="InterPro" id="IPR013424">
    <property type="entry name" value="Ice-binding_C"/>
</dbReference>
<keyword evidence="4" id="KW-1185">Reference proteome</keyword>
<dbReference type="EMBL" id="CP097636">
    <property type="protein sequence ID" value="URI10056.1"/>
    <property type="molecule type" value="Genomic_DNA"/>
</dbReference>